<keyword evidence="2" id="KW-1185">Reference proteome</keyword>
<comment type="caution">
    <text evidence="1">The sequence shown here is derived from an EMBL/GenBank/DDBJ whole genome shotgun (WGS) entry which is preliminary data.</text>
</comment>
<proteinExistence type="predicted"/>
<dbReference type="AlphaFoldDB" id="A0A3E0GZX0"/>
<protein>
    <submittedName>
        <fullName evidence="1">Uncharacterized protein</fullName>
    </submittedName>
</protein>
<gene>
    <name evidence="1" type="ORF">BCF44_11789</name>
</gene>
<sequence length="44" mass="4583">MSDASLLAVDLADLDDLTVDDLLAGDSTDISPKMEACCCSWCGC</sequence>
<organism evidence="1 2">
    <name type="scientific">Kutzneria buriramensis</name>
    <dbReference type="NCBI Taxonomy" id="1045776"/>
    <lineage>
        <taxon>Bacteria</taxon>
        <taxon>Bacillati</taxon>
        <taxon>Actinomycetota</taxon>
        <taxon>Actinomycetes</taxon>
        <taxon>Pseudonocardiales</taxon>
        <taxon>Pseudonocardiaceae</taxon>
        <taxon>Kutzneria</taxon>
    </lineage>
</organism>
<name>A0A3E0GZX0_9PSEU</name>
<accession>A0A3E0GZX0</accession>
<dbReference type="EMBL" id="QUNO01000017">
    <property type="protein sequence ID" value="REH35701.1"/>
    <property type="molecule type" value="Genomic_DNA"/>
</dbReference>
<reference evidence="1 2" key="1">
    <citation type="submission" date="2018-08" db="EMBL/GenBank/DDBJ databases">
        <title>Genomic Encyclopedia of Archaeal and Bacterial Type Strains, Phase II (KMG-II): from individual species to whole genera.</title>
        <authorList>
            <person name="Goeker M."/>
        </authorList>
    </citation>
    <scope>NUCLEOTIDE SEQUENCE [LARGE SCALE GENOMIC DNA]</scope>
    <source>
        <strain evidence="1 2">DSM 45791</strain>
    </source>
</reference>
<dbReference type="RefSeq" id="WP_281283198.1">
    <property type="nucleotide sequence ID" value="NZ_CP144375.1"/>
</dbReference>
<evidence type="ECO:0000313" key="2">
    <source>
        <dbReference type="Proteomes" id="UP000256269"/>
    </source>
</evidence>
<evidence type="ECO:0000313" key="1">
    <source>
        <dbReference type="EMBL" id="REH35701.1"/>
    </source>
</evidence>
<dbReference type="Proteomes" id="UP000256269">
    <property type="component" value="Unassembled WGS sequence"/>
</dbReference>